<keyword evidence="2" id="KW-0521">NADP</keyword>
<comment type="caution">
    <text evidence="5">The sequence shown here is derived from an EMBL/GenBank/DDBJ whole genome shotgun (WGS) entry which is preliminary data.</text>
</comment>
<dbReference type="PANTHER" id="PTHR43976">
    <property type="entry name" value="SHORT CHAIN DEHYDROGENASE"/>
    <property type="match status" value="1"/>
</dbReference>
<dbReference type="AlphaFoldDB" id="A0A395N2X7"/>
<keyword evidence="3" id="KW-0560">Oxidoreductase</keyword>
<dbReference type="EMBL" id="PXXK01000027">
    <property type="protein sequence ID" value="RFN54482.1"/>
    <property type="molecule type" value="Genomic_DNA"/>
</dbReference>
<accession>A0A395N2X7</accession>
<sequence>MSQLVWLVTGCSSGFGSEFVKQILSRGDKIIATARNSARIEPLASQGAAVLELDVTDTQDSIDQTIAKAISIYGHIDVLVNNAGFVAAGSWEDLSYDEFVSSFETNVFGPIKVTRALLPHMRARKSGTLVFIGSLSGQVGHPFTGAYAGSKFALEGVVESLHKETKALGLRTLLMEPGRFRTPLLSTGHLRPKQSQIPDYESASETHHGHLYGGDLKQPGNPEKFVAVVLDLVREEGCAKGKDIPFRLPVGRDAVEEIGAKARDILETMQEWDPVITETDY</sequence>
<dbReference type="PROSITE" id="PS00061">
    <property type="entry name" value="ADH_SHORT"/>
    <property type="match status" value="1"/>
</dbReference>
<dbReference type="PANTHER" id="PTHR43976:SF16">
    <property type="entry name" value="SHORT-CHAIN DEHYDROGENASE_REDUCTASE FAMILY PROTEIN"/>
    <property type="match status" value="1"/>
</dbReference>
<dbReference type="InterPro" id="IPR020904">
    <property type="entry name" value="Sc_DH/Rdtase_CS"/>
</dbReference>
<proteinExistence type="inferred from homology"/>
<dbReference type="CDD" id="cd05374">
    <property type="entry name" value="17beta-HSD-like_SDR_c"/>
    <property type="match status" value="1"/>
</dbReference>
<evidence type="ECO:0000256" key="3">
    <source>
        <dbReference type="ARBA" id="ARBA00023002"/>
    </source>
</evidence>
<evidence type="ECO:0000313" key="6">
    <source>
        <dbReference type="Proteomes" id="UP000265631"/>
    </source>
</evidence>
<dbReference type="GO" id="GO:0016491">
    <property type="term" value="F:oxidoreductase activity"/>
    <property type="evidence" value="ECO:0007669"/>
    <property type="project" value="UniProtKB-KW"/>
</dbReference>
<dbReference type="Proteomes" id="UP000265631">
    <property type="component" value="Unassembled WGS sequence"/>
</dbReference>
<dbReference type="InterPro" id="IPR036291">
    <property type="entry name" value="NAD(P)-bd_dom_sf"/>
</dbReference>
<dbReference type="Pfam" id="PF00106">
    <property type="entry name" value="adh_short"/>
    <property type="match status" value="1"/>
</dbReference>
<dbReference type="Gene3D" id="3.40.50.720">
    <property type="entry name" value="NAD(P)-binding Rossmann-like Domain"/>
    <property type="match status" value="1"/>
</dbReference>
<evidence type="ECO:0000256" key="2">
    <source>
        <dbReference type="ARBA" id="ARBA00022857"/>
    </source>
</evidence>
<evidence type="ECO:0000256" key="4">
    <source>
        <dbReference type="RuleBase" id="RU000363"/>
    </source>
</evidence>
<dbReference type="InterPro" id="IPR002347">
    <property type="entry name" value="SDR_fam"/>
</dbReference>
<dbReference type="PRINTS" id="PR00081">
    <property type="entry name" value="GDHRDH"/>
</dbReference>
<dbReference type="PRINTS" id="PR00080">
    <property type="entry name" value="SDRFAMILY"/>
</dbReference>
<evidence type="ECO:0008006" key="7">
    <source>
        <dbReference type="Google" id="ProtNLM"/>
    </source>
</evidence>
<gene>
    <name evidence="5" type="ORF">FIE12Z_1270</name>
</gene>
<dbReference type="InterPro" id="IPR051911">
    <property type="entry name" value="SDR_oxidoreductase"/>
</dbReference>
<evidence type="ECO:0000313" key="5">
    <source>
        <dbReference type="EMBL" id="RFN54482.1"/>
    </source>
</evidence>
<dbReference type="STRING" id="2594813.A0A395N2X7"/>
<keyword evidence="6" id="KW-1185">Reference proteome</keyword>
<evidence type="ECO:0000256" key="1">
    <source>
        <dbReference type="ARBA" id="ARBA00006484"/>
    </source>
</evidence>
<organism evidence="5 6">
    <name type="scientific">Fusarium flagelliforme</name>
    <dbReference type="NCBI Taxonomy" id="2675880"/>
    <lineage>
        <taxon>Eukaryota</taxon>
        <taxon>Fungi</taxon>
        <taxon>Dikarya</taxon>
        <taxon>Ascomycota</taxon>
        <taxon>Pezizomycotina</taxon>
        <taxon>Sordariomycetes</taxon>
        <taxon>Hypocreomycetidae</taxon>
        <taxon>Hypocreales</taxon>
        <taxon>Nectriaceae</taxon>
        <taxon>Fusarium</taxon>
        <taxon>Fusarium incarnatum-equiseti species complex</taxon>
    </lineage>
</organism>
<protein>
    <recommendedName>
        <fullName evidence="7">Oxidoreductase yusz</fullName>
    </recommendedName>
</protein>
<name>A0A395N2X7_9HYPO</name>
<comment type="similarity">
    <text evidence="1 4">Belongs to the short-chain dehydrogenases/reductases (SDR) family.</text>
</comment>
<reference evidence="5 6" key="1">
    <citation type="journal article" date="2018" name="PLoS Pathog.">
        <title>Evolution of structural diversity of trichothecenes, a family of toxins produced by plant pathogenic and entomopathogenic fungi.</title>
        <authorList>
            <person name="Proctor R.H."/>
            <person name="McCormick S.P."/>
            <person name="Kim H.S."/>
            <person name="Cardoza R.E."/>
            <person name="Stanley A.M."/>
            <person name="Lindo L."/>
            <person name="Kelly A."/>
            <person name="Brown D.W."/>
            <person name="Lee T."/>
            <person name="Vaughan M.M."/>
            <person name="Alexander N.J."/>
            <person name="Busman M."/>
            <person name="Gutierrez S."/>
        </authorList>
    </citation>
    <scope>NUCLEOTIDE SEQUENCE [LARGE SCALE GENOMIC DNA]</scope>
    <source>
        <strain evidence="5 6">NRRL 13405</strain>
    </source>
</reference>
<dbReference type="SUPFAM" id="SSF51735">
    <property type="entry name" value="NAD(P)-binding Rossmann-fold domains"/>
    <property type="match status" value="1"/>
</dbReference>